<feature type="transmembrane region" description="Helical" evidence="10">
    <location>
        <begin position="172"/>
        <end position="199"/>
    </location>
</feature>
<dbReference type="GeneID" id="141457326"/>
<dbReference type="GO" id="GO:0004984">
    <property type="term" value="F:olfactory receptor activity"/>
    <property type="evidence" value="ECO:0007669"/>
    <property type="project" value="InterPro"/>
</dbReference>
<feature type="transmembrane region" description="Helical" evidence="10">
    <location>
        <begin position="255"/>
        <end position="274"/>
    </location>
</feature>
<evidence type="ECO:0000313" key="12">
    <source>
        <dbReference type="Proteomes" id="UP000015103"/>
    </source>
</evidence>
<comment type="similarity">
    <text evidence="10">Belongs to the insect chemoreceptor superfamily. Heteromeric odorant receptor channel (TC 1.A.69) family.</text>
</comment>
<evidence type="ECO:0000313" key="11">
    <source>
        <dbReference type="EnsemblMetazoa" id="RPRC017740-PA"/>
    </source>
</evidence>
<accession>A0A905R0Q0</accession>
<evidence type="ECO:0000256" key="5">
    <source>
        <dbReference type="ARBA" id="ARBA00022725"/>
    </source>
</evidence>
<dbReference type="Pfam" id="PF02949">
    <property type="entry name" value="7tm_6"/>
    <property type="match status" value="1"/>
</dbReference>
<dbReference type="Proteomes" id="UP000015103">
    <property type="component" value="Unassembled WGS sequence"/>
</dbReference>
<dbReference type="EMBL" id="ACPB03004449">
    <property type="status" value="NOT_ANNOTATED_CDS"/>
    <property type="molecule type" value="Genomic_DNA"/>
</dbReference>
<keyword evidence="4 10" id="KW-0812">Transmembrane</keyword>
<dbReference type="GO" id="GO:0005549">
    <property type="term" value="F:odorant binding"/>
    <property type="evidence" value="ECO:0007669"/>
    <property type="project" value="InterPro"/>
</dbReference>
<organism evidence="11 12">
    <name type="scientific">Rhodnius prolixus</name>
    <name type="common">Triatomid bug</name>
    <dbReference type="NCBI Taxonomy" id="13249"/>
    <lineage>
        <taxon>Eukaryota</taxon>
        <taxon>Metazoa</taxon>
        <taxon>Ecdysozoa</taxon>
        <taxon>Arthropoda</taxon>
        <taxon>Hexapoda</taxon>
        <taxon>Insecta</taxon>
        <taxon>Pterygota</taxon>
        <taxon>Neoptera</taxon>
        <taxon>Paraneoptera</taxon>
        <taxon>Hemiptera</taxon>
        <taxon>Heteroptera</taxon>
        <taxon>Panheteroptera</taxon>
        <taxon>Cimicomorpha</taxon>
        <taxon>Reduviidae</taxon>
        <taxon>Triatominae</taxon>
        <taxon>Rhodnius</taxon>
    </lineage>
</organism>
<keyword evidence="6 10" id="KW-1133">Transmembrane helix</keyword>
<keyword evidence="5 10" id="KW-0552">Olfaction</keyword>
<keyword evidence="8 10" id="KW-0675">Receptor</keyword>
<evidence type="ECO:0000256" key="1">
    <source>
        <dbReference type="ARBA" id="ARBA00004651"/>
    </source>
</evidence>
<keyword evidence="2" id="KW-1003">Cell membrane</keyword>
<evidence type="ECO:0000256" key="2">
    <source>
        <dbReference type="ARBA" id="ARBA00022475"/>
    </source>
</evidence>
<evidence type="ECO:0000256" key="9">
    <source>
        <dbReference type="ARBA" id="ARBA00023224"/>
    </source>
</evidence>
<evidence type="ECO:0000256" key="6">
    <source>
        <dbReference type="ARBA" id="ARBA00022989"/>
    </source>
</evidence>
<dbReference type="EnsemblMetazoa" id="RPRC017740-RA">
    <property type="protein sequence ID" value="RPRC017740-PA"/>
    <property type="gene ID" value="RPRC017740"/>
</dbReference>
<feature type="transmembrane region" description="Helical" evidence="10">
    <location>
        <begin position="350"/>
        <end position="381"/>
    </location>
</feature>
<keyword evidence="7 10" id="KW-0472">Membrane</keyword>
<protein>
    <recommendedName>
        <fullName evidence="10">Odorant receptor</fullName>
    </recommendedName>
</protein>
<feature type="transmembrane region" description="Helical" evidence="10">
    <location>
        <begin position="36"/>
        <end position="56"/>
    </location>
</feature>
<dbReference type="InterPro" id="IPR004117">
    <property type="entry name" value="7tm6_olfct_rcpt"/>
</dbReference>
<dbReference type="RefSeq" id="XP_073990263.1">
    <property type="nucleotide sequence ID" value="XM_074134162.1"/>
</dbReference>
<evidence type="ECO:0000256" key="7">
    <source>
        <dbReference type="ARBA" id="ARBA00023136"/>
    </source>
</evidence>
<dbReference type="GO" id="GO:0007165">
    <property type="term" value="P:signal transduction"/>
    <property type="evidence" value="ECO:0007669"/>
    <property type="project" value="UniProtKB-KW"/>
</dbReference>
<evidence type="ECO:0000256" key="8">
    <source>
        <dbReference type="ARBA" id="ARBA00023170"/>
    </source>
</evidence>
<evidence type="ECO:0000256" key="10">
    <source>
        <dbReference type="RuleBase" id="RU351113"/>
    </source>
</evidence>
<dbReference type="GO" id="GO:0005886">
    <property type="term" value="C:plasma membrane"/>
    <property type="evidence" value="ECO:0007669"/>
    <property type="project" value="UniProtKB-SubCell"/>
</dbReference>
<sequence length="382" mass="44164">MNFWRKKKATEGREDFCQKFCKYCLLTIGVKKGQPWTILSIFVLITLIMSFLSWMYSLSETENQTHVLHYLSLHITAIGLFFIYIFKSDIIFDVAIEADNMFIYDDPVLKQIYKSFQKKYFGSWKKKYADFFTVLVFLVWANILYINMSLTLFTSTDIPPPFMKALIKSKVWIIGMHANQLLFVIAAILVDVMVLQIFVKLNLQLLVNLSTLYTALKRIRPSSNNLLLSSDIIDNVNTCIKHHQLIFRSFDKLKAFFSLAFPSIYFGMIWAIGICRTLLVGEHIDVIGLVPLFYLEMGNIHIFCYISDALREVCSKISFAAYSSEWLLFPKSALRSLNIIMIRTTKLPEINFFMGGSAVTCETFTLMINATLTFFIISFILQ</sequence>
<dbReference type="PANTHER" id="PTHR21137">
    <property type="entry name" value="ODORANT RECEPTOR"/>
    <property type="match status" value="1"/>
</dbReference>
<dbReference type="PANTHER" id="PTHR21137:SF35">
    <property type="entry name" value="ODORANT RECEPTOR 19A-RELATED"/>
    <property type="match status" value="1"/>
</dbReference>
<reference evidence="11" key="1">
    <citation type="submission" date="2022-10" db="UniProtKB">
        <authorList>
            <consortium name="EnsemblMetazoa"/>
        </authorList>
    </citation>
    <scope>IDENTIFICATION</scope>
</reference>
<keyword evidence="12" id="KW-1185">Reference proteome</keyword>
<proteinExistence type="inferred from homology"/>
<evidence type="ECO:0000256" key="4">
    <source>
        <dbReference type="ARBA" id="ARBA00022692"/>
    </source>
</evidence>
<feature type="transmembrane region" description="Helical" evidence="10">
    <location>
        <begin position="286"/>
        <end position="306"/>
    </location>
</feature>
<dbReference type="AlphaFoldDB" id="A0A905R0Q0"/>
<name>A0A905R0Q0_RHOPR</name>
<comment type="subcellular location">
    <subcellularLocation>
        <location evidence="1 10">Cell membrane</location>
        <topology evidence="1 10">Multi-pass membrane protein</topology>
    </subcellularLocation>
</comment>
<feature type="transmembrane region" description="Helical" evidence="10">
    <location>
        <begin position="68"/>
        <end position="86"/>
    </location>
</feature>
<keyword evidence="9 10" id="KW-0807">Transducer</keyword>
<feature type="transmembrane region" description="Helical" evidence="10">
    <location>
        <begin position="128"/>
        <end position="152"/>
    </location>
</feature>
<keyword evidence="3 10" id="KW-0716">Sensory transduction</keyword>
<evidence type="ECO:0000256" key="3">
    <source>
        <dbReference type="ARBA" id="ARBA00022606"/>
    </source>
</evidence>